<dbReference type="InterPro" id="IPR000760">
    <property type="entry name" value="Inositol_monophosphatase-like"/>
</dbReference>
<dbReference type="Gene3D" id="3.40.190.80">
    <property type="match status" value="1"/>
</dbReference>
<evidence type="ECO:0000256" key="2">
    <source>
        <dbReference type="ARBA" id="ARBA00022801"/>
    </source>
</evidence>
<dbReference type="InterPro" id="IPR020583">
    <property type="entry name" value="Inositol_monoP_metal-BS"/>
</dbReference>
<dbReference type="PROSITE" id="PS00629">
    <property type="entry name" value="IMP_1"/>
    <property type="match status" value="1"/>
</dbReference>
<feature type="binding site" evidence="4">
    <location>
        <position position="231"/>
    </location>
    <ligand>
        <name>Mg(2+)</name>
        <dbReference type="ChEBI" id="CHEBI:18420"/>
        <label>1</label>
        <note>catalytic</note>
    </ligand>
</feature>
<dbReference type="GO" id="GO:0046872">
    <property type="term" value="F:metal ion binding"/>
    <property type="evidence" value="ECO:0007669"/>
    <property type="project" value="UniProtKB-KW"/>
</dbReference>
<organism evidence="5 6">
    <name type="scientific">Hyunsoonleella jejuensis</name>
    <dbReference type="NCBI Taxonomy" id="419940"/>
    <lineage>
        <taxon>Bacteria</taxon>
        <taxon>Pseudomonadati</taxon>
        <taxon>Bacteroidota</taxon>
        <taxon>Flavobacteriia</taxon>
        <taxon>Flavobacteriales</taxon>
        <taxon>Flavobacteriaceae</taxon>
    </lineage>
</organism>
<name>A0A1H9ARR6_9FLAO</name>
<dbReference type="RefSeq" id="WP_245738127.1">
    <property type="nucleotide sequence ID" value="NZ_FOFN01000001.1"/>
</dbReference>
<keyword evidence="2" id="KW-0378">Hydrolase</keyword>
<reference evidence="5 6" key="1">
    <citation type="submission" date="2016-10" db="EMBL/GenBank/DDBJ databases">
        <authorList>
            <person name="de Groot N.N."/>
        </authorList>
    </citation>
    <scope>NUCLEOTIDE SEQUENCE [LARGE SCALE GENOMIC DNA]</scope>
    <source>
        <strain evidence="5 6">DSM 21035</strain>
    </source>
</reference>
<dbReference type="Pfam" id="PF00459">
    <property type="entry name" value="Inositol_P"/>
    <property type="match status" value="1"/>
</dbReference>
<dbReference type="AlphaFoldDB" id="A0A1H9ARR6"/>
<dbReference type="GO" id="GO:0006020">
    <property type="term" value="P:inositol metabolic process"/>
    <property type="evidence" value="ECO:0007669"/>
    <property type="project" value="TreeGrafter"/>
</dbReference>
<dbReference type="STRING" id="419940.SAMN05421824_0335"/>
<proteinExistence type="predicted"/>
<dbReference type="EMBL" id="FOFN01000001">
    <property type="protein sequence ID" value="SEP79512.1"/>
    <property type="molecule type" value="Genomic_DNA"/>
</dbReference>
<dbReference type="PANTHER" id="PTHR20854:SF4">
    <property type="entry name" value="INOSITOL-1-MONOPHOSPHATASE-RELATED"/>
    <property type="match status" value="1"/>
</dbReference>
<sequence>MKIDLQYLAFIAIEATLSAGKVIQKYMNADIIVEQKDGGSTYASQVVTKVDLECERIILSHLQPTCEASDIGLLSEESNDDGSRFEKDYFWCIDPMDGTLAFINKQPGFSVSIALIAKDGTPVIGVVFDPSTETLYHAIKGHGAYKNRTSWNIKNTNDYLTYATDKTLNNTANSAEIQQILNKHKTTLGLKGIKELSGAGAVMCAILALENGPACFFKLPKKEIGGGSIWDYAATACIYQEFGLQATTFSGETLDLNKRDSTFMNDEGVCYANLA</sequence>
<feature type="binding site" evidence="4">
    <location>
        <position position="94"/>
    </location>
    <ligand>
        <name>Mg(2+)</name>
        <dbReference type="ChEBI" id="CHEBI:18420"/>
        <label>1</label>
        <note>catalytic</note>
    </ligand>
</feature>
<protein>
    <submittedName>
        <fullName evidence="5">3'(2'), 5'-bisphosphate nucleotidase</fullName>
    </submittedName>
</protein>
<evidence type="ECO:0000256" key="4">
    <source>
        <dbReference type="PIRSR" id="PIRSR600760-2"/>
    </source>
</evidence>
<dbReference type="GO" id="GO:0007165">
    <property type="term" value="P:signal transduction"/>
    <property type="evidence" value="ECO:0007669"/>
    <property type="project" value="TreeGrafter"/>
</dbReference>
<evidence type="ECO:0000313" key="6">
    <source>
        <dbReference type="Proteomes" id="UP000198999"/>
    </source>
</evidence>
<dbReference type="PRINTS" id="PR00377">
    <property type="entry name" value="IMPHPHTASES"/>
</dbReference>
<gene>
    <name evidence="5" type="ORF">SAMN05421824_0335</name>
</gene>
<keyword evidence="3 4" id="KW-0460">Magnesium</keyword>
<dbReference type="PANTHER" id="PTHR20854">
    <property type="entry name" value="INOSITOL MONOPHOSPHATASE"/>
    <property type="match status" value="1"/>
</dbReference>
<keyword evidence="6" id="KW-1185">Reference proteome</keyword>
<feature type="binding site" evidence="4">
    <location>
        <position position="97"/>
    </location>
    <ligand>
        <name>Mg(2+)</name>
        <dbReference type="ChEBI" id="CHEBI:18420"/>
        <label>1</label>
        <note>catalytic</note>
    </ligand>
</feature>
<dbReference type="Gene3D" id="3.30.540.10">
    <property type="entry name" value="Fructose-1,6-Bisphosphatase, subunit A, domain 1"/>
    <property type="match status" value="1"/>
</dbReference>
<accession>A0A1H9ARR6</accession>
<feature type="binding site" evidence="4">
    <location>
        <position position="76"/>
    </location>
    <ligand>
        <name>Mg(2+)</name>
        <dbReference type="ChEBI" id="CHEBI:18420"/>
        <label>1</label>
        <note>catalytic</note>
    </ligand>
</feature>
<evidence type="ECO:0000256" key="1">
    <source>
        <dbReference type="ARBA" id="ARBA00022723"/>
    </source>
</evidence>
<evidence type="ECO:0000313" key="5">
    <source>
        <dbReference type="EMBL" id="SEP79512.1"/>
    </source>
</evidence>
<evidence type="ECO:0000256" key="3">
    <source>
        <dbReference type="ARBA" id="ARBA00022842"/>
    </source>
</evidence>
<dbReference type="SUPFAM" id="SSF56655">
    <property type="entry name" value="Carbohydrate phosphatase"/>
    <property type="match status" value="1"/>
</dbReference>
<keyword evidence="1 4" id="KW-0479">Metal-binding</keyword>
<comment type="cofactor">
    <cofactor evidence="4">
        <name>Mg(2+)</name>
        <dbReference type="ChEBI" id="CHEBI:18420"/>
    </cofactor>
</comment>
<dbReference type="Proteomes" id="UP000198999">
    <property type="component" value="Unassembled WGS sequence"/>
</dbReference>
<dbReference type="GO" id="GO:0008934">
    <property type="term" value="F:inositol monophosphate 1-phosphatase activity"/>
    <property type="evidence" value="ECO:0007669"/>
    <property type="project" value="TreeGrafter"/>
</dbReference>